<dbReference type="EMBL" id="CP071091">
    <property type="protein sequence ID" value="QSQ11025.1"/>
    <property type="molecule type" value="Genomic_DNA"/>
</dbReference>
<keyword evidence="2" id="KW-0378">Hydrolase</keyword>
<dbReference type="GO" id="GO:0016787">
    <property type="term" value="F:hydrolase activity"/>
    <property type="evidence" value="ECO:0007669"/>
    <property type="project" value="UniProtKB-KW"/>
</dbReference>
<gene>
    <name evidence="2" type="ORF">JY572_21625</name>
</gene>
<proteinExistence type="predicted"/>
<keyword evidence="1" id="KW-0812">Transmembrane</keyword>
<evidence type="ECO:0000256" key="1">
    <source>
        <dbReference type="SAM" id="Phobius"/>
    </source>
</evidence>
<evidence type="ECO:0000313" key="2">
    <source>
        <dbReference type="EMBL" id="QSQ11025.1"/>
    </source>
</evidence>
<dbReference type="Pfam" id="PF04307">
    <property type="entry name" value="YdjM"/>
    <property type="match status" value="1"/>
</dbReference>
<sequence>MSPIVHAELSWLMSQVLRERRDRILVTCAGLAPDVDGLTLLAGEAWYVRYHHVLFHGYVGALITAAVCMALARQRARVALLALGAFHLHLVCDLLGSGPGWPIHYFWPTSMREWFWAGQWDLASWQNAVIALVVTLACLAGALRWRRTFVEVLSPRWDIEVTKTLRRRFLSEQETSASSSTRN</sequence>
<keyword evidence="3" id="KW-1185">Reference proteome</keyword>
<evidence type="ECO:0000313" key="3">
    <source>
        <dbReference type="Proteomes" id="UP000663090"/>
    </source>
</evidence>
<dbReference type="Proteomes" id="UP000663090">
    <property type="component" value="Chromosome"/>
</dbReference>
<dbReference type="RefSeq" id="WP_206712785.1">
    <property type="nucleotide sequence ID" value="NZ_CP071091.1"/>
</dbReference>
<protein>
    <submittedName>
        <fullName evidence="2">Metal-dependent hydrolase</fullName>
    </submittedName>
</protein>
<accession>A0ABX7MX50</accession>
<keyword evidence="1" id="KW-1133">Transmembrane helix</keyword>
<feature type="transmembrane region" description="Helical" evidence="1">
    <location>
        <begin position="53"/>
        <end position="72"/>
    </location>
</feature>
<dbReference type="InterPro" id="IPR007404">
    <property type="entry name" value="YdjM-like"/>
</dbReference>
<organism evidence="2 3">
    <name type="scientific">Myxococcus landrumensis</name>
    <dbReference type="NCBI Taxonomy" id="2813577"/>
    <lineage>
        <taxon>Bacteria</taxon>
        <taxon>Pseudomonadati</taxon>
        <taxon>Myxococcota</taxon>
        <taxon>Myxococcia</taxon>
        <taxon>Myxococcales</taxon>
        <taxon>Cystobacterineae</taxon>
        <taxon>Myxococcaceae</taxon>
        <taxon>Myxococcus</taxon>
    </lineage>
</organism>
<reference evidence="2 3" key="1">
    <citation type="submission" date="2021-02" db="EMBL/GenBank/DDBJ databases">
        <title>De Novo genome assembly of isolated myxobacteria.</title>
        <authorList>
            <person name="Stevens D.C."/>
        </authorList>
    </citation>
    <scope>NUCLEOTIDE SEQUENCE [LARGE SCALE GENOMIC DNA]</scope>
    <source>
        <strain evidence="2 3">SCHIC003</strain>
    </source>
</reference>
<feature type="transmembrane region" description="Helical" evidence="1">
    <location>
        <begin position="79"/>
        <end position="103"/>
    </location>
</feature>
<keyword evidence="1" id="KW-0472">Membrane</keyword>
<name>A0ABX7MX50_9BACT</name>
<feature type="transmembrane region" description="Helical" evidence="1">
    <location>
        <begin position="123"/>
        <end position="143"/>
    </location>
</feature>